<keyword evidence="10" id="KW-0677">Repeat</keyword>
<keyword evidence="8" id="KW-0949">S-adenosyl-L-methionine</keyword>
<keyword evidence="5" id="KW-0963">Cytoplasm</keyword>
<dbReference type="InterPro" id="IPR041679">
    <property type="entry name" value="DNA2/NAM7-like_C"/>
</dbReference>
<evidence type="ECO:0000256" key="1">
    <source>
        <dbReference type="ARBA" id="ARBA00004123"/>
    </source>
</evidence>
<evidence type="ECO:0000256" key="6">
    <source>
        <dbReference type="ARBA" id="ARBA00022603"/>
    </source>
</evidence>
<dbReference type="InterPro" id="IPR000571">
    <property type="entry name" value="Znf_CCCH"/>
</dbReference>
<dbReference type="InterPro" id="IPR013216">
    <property type="entry name" value="Methyltransf_11"/>
</dbReference>
<dbReference type="InterPro" id="IPR003409">
    <property type="entry name" value="MORN"/>
</dbReference>
<sequence>MALSIGNCLPSILQYDAPDAGYLALKPGQEVIIEYIGGSDEPDWLYGTSAGERGWFPKYCVLNAPRSPPPPLPPPPPPLTESAREQAAFALSQLEDDELEAVICEELLRRPELRAKMRHVPPSSPSKSIPWSAIASGEAKQVRPLRSTIGEAPHRSAQKNGSPTLPPAAESLQETEAFRDSDSSSQKQEASEPLSASVKRTFCKFWQENKCTKGDSCTFAHGDHEIGQPIPEPGVSRNEVSMVSRKKVLCKFWQEGNCFKSPGCTFAHGEHELGQLIDNELARLFGSRKSDLGPSAKKHRSRRMELWPAVILPLGKGAVQAVLVGDQCQLPATVLSQEAQKGGLDISMFDRLLSMGMEVQFLSEQYRMHPQIASFSSWRFYRGELKSAVSESQRQLPRGFVLSSHVVLLHVEAGRERGEMRVVTLEGRNMKKPHMKRPEHQAPPEIFYNDEESERYATSSRMIEIQTKMTERALELLLLPDRPCLLLDVGCGSGISGETLSEAGHLWVGYDISPSMLRIARSREVDGDLFLADAGQGLNFRPGTFDGAVSISALQWLCNVDKKGHEPFKRLRRFFELLYSCLRKGARAALQFYPETAAQVEMITAAALRCGFGGGLVVDYPHSAKAKKHFLVIYAGLSGEQPASMPEPMEEDDEQVAVHSREREVKRKKGKAQASYKDKVLKKKEHQRKKGFGVRKDTKYTARPRKSGEDSSDAWCGERIGLGCRQLVRPAHTFANGSTYTGEWLGLVRHGYGKQVWPDGARYEGQWCHDMANGMGRFQHGDGDVYEGQWKNDKAEGLGKYTHGNGSTYVGQWKEDAQHGYGIETWPDGAKYLGLYENGLKAGKGCFTWVDESTYFGDFKDNDIAGHGMYVWGDGRKYVGEWAANSMHGHGRFAWPDGKVYEGGYVQDHKEGCGRFRWPSGQCFEGQWKGGKQNGWGYMTSEQGQTEAGEWDFGLRKVLMRENSSTSVNKVNSSRGA</sequence>
<proteinExistence type="inferred from homology"/>
<evidence type="ECO:0000259" key="17">
    <source>
        <dbReference type="PROSITE" id="PS50002"/>
    </source>
</evidence>
<keyword evidence="7" id="KW-0808">Transferase</keyword>
<evidence type="ECO:0000256" key="8">
    <source>
        <dbReference type="ARBA" id="ARBA00022691"/>
    </source>
</evidence>
<dbReference type="Gene3D" id="3.40.50.300">
    <property type="entry name" value="P-loop containing nucleotide triphosphate hydrolases"/>
    <property type="match status" value="1"/>
</dbReference>
<evidence type="ECO:0000256" key="7">
    <source>
        <dbReference type="ARBA" id="ARBA00022679"/>
    </source>
</evidence>
<feature type="domain" description="C3H1-type" evidence="18">
    <location>
        <begin position="197"/>
        <end position="224"/>
    </location>
</feature>
<dbReference type="InterPro" id="IPR001452">
    <property type="entry name" value="SH3_domain"/>
</dbReference>
<keyword evidence="6" id="KW-0489">Methyltransferase</keyword>
<feature type="domain" description="C3H1-type" evidence="18">
    <location>
        <begin position="244"/>
        <end position="271"/>
    </location>
</feature>
<evidence type="ECO:0000256" key="5">
    <source>
        <dbReference type="ARBA" id="ARBA00022490"/>
    </source>
</evidence>
<evidence type="ECO:0000256" key="3">
    <source>
        <dbReference type="ARBA" id="ARBA00005547"/>
    </source>
</evidence>
<comment type="subcellular location">
    <subcellularLocation>
        <location evidence="2">Cytoplasm</location>
    </subcellularLocation>
    <subcellularLocation>
        <location evidence="1">Nucleus</location>
    </subcellularLocation>
</comment>
<feature type="domain" description="SH3" evidence="17">
    <location>
        <begin position="4"/>
        <end position="66"/>
    </location>
</feature>
<evidence type="ECO:0000256" key="11">
    <source>
        <dbReference type="ARBA" id="ARBA00022771"/>
    </source>
</evidence>
<dbReference type="Pfam" id="PF13087">
    <property type="entry name" value="AAA_12"/>
    <property type="match status" value="1"/>
</dbReference>
<evidence type="ECO:0000313" key="20">
    <source>
        <dbReference type="Proteomes" id="UP001642484"/>
    </source>
</evidence>
<dbReference type="Gene3D" id="2.30.30.40">
    <property type="entry name" value="SH3 Domains"/>
    <property type="match status" value="1"/>
</dbReference>
<dbReference type="PANTHER" id="PTHR12734">
    <property type="entry name" value="METHYLTRANSFERASE-RELATED"/>
    <property type="match status" value="1"/>
</dbReference>
<dbReference type="PROSITE" id="PS50002">
    <property type="entry name" value="SH3"/>
    <property type="match status" value="1"/>
</dbReference>
<dbReference type="Gene3D" id="3.40.50.150">
    <property type="entry name" value="Vaccinia Virus protein VP39"/>
    <property type="match status" value="1"/>
</dbReference>
<feature type="region of interest" description="Disordered" evidence="16">
    <location>
        <begin position="660"/>
        <end position="680"/>
    </location>
</feature>
<dbReference type="SUPFAM" id="SSF50044">
    <property type="entry name" value="SH3-domain"/>
    <property type="match status" value="1"/>
</dbReference>
<dbReference type="InterPro" id="IPR039769">
    <property type="entry name" value="Bud23-like"/>
</dbReference>
<comment type="caution">
    <text evidence="19">The sequence shown here is derived from an EMBL/GenBank/DDBJ whole genome shotgun (WGS) entry which is preliminary data.</text>
</comment>
<evidence type="ECO:0000256" key="14">
    <source>
        <dbReference type="PROSITE-ProRule" id="PRU00192"/>
    </source>
</evidence>
<evidence type="ECO:0000259" key="18">
    <source>
        <dbReference type="PROSITE" id="PS50103"/>
    </source>
</evidence>
<keyword evidence="4 14" id="KW-0728">SH3 domain</keyword>
<dbReference type="Pfam" id="PF00642">
    <property type="entry name" value="zf-CCCH"/>
    <property type="match status" value="1"/>
</dbReference>
<dbReference type="Pfam" id="PF14608">
    <property type="entry name" value="zf-CCCH_2"/>
    <property type="match status" value="1"/>
</dbReference>
<reference evidence="19 20" key="1">
    <citation type="submission" date="2024-02" db="EMBL/GenBank/DDBJ databases">
        <authorList>
            <person name="Chen Y."/>
            <person name="Shah S."/>
            <person name="Dougan E. K."/>
            <person name="Thang M."/>
            <person name="Chan C."/>
        </authorList>
    </citation>
    <scope>NUCLEOTIDE SEQUENCE [LARGE SCALE GENOMIC DNA]</scope>
</reference>
<dbReference type="InterPro" id="IPR027417">
    <property type="entry name" value="P-loop_NTPase"/>
</dbReference>
<dbReference type="SUPFAM" id="SSF52540">
    <property type="entry name" value="P-loop containing nucleoside triphosphate hydrolases"/>
    <property type="match status" value="1"/>
</dbReference>
<dbReference type="SMART" id="SM00356">
    <property type="entry name" value="ZnF_C3H1"/>
    <property type="match status" value="2"/>
</dbReference>
<dbReference type="Pfam" id="PF08241">
    <property type="entry name" value="Methyltransf_11"/>
    <property type="match status" value="1"/>
</dbReference>
<dbReference type="InterPro" id="IPR036028">
    <property type="entry name" value="SH3-like_dom_sf"/>
</dbReference>
<feature type="zinc finger region" description="C3H1-type" evidence="15">
    <location>
        <begin position="244"/>
        <end position="271"/>
    </location>
</feature>
<organism evidence="19 20">
    <name type="scientific">Durusdinium trenchii</name>
    <dbReference type="NCBI Taxonomy" id="1381693"/>
    <lineage>
        <taxon>Eukaryota</taxon>
        <taxon>Sar</taxon>
        <taxon>Alveolata</taxon>
        <taxon>Dinophyceae</taxon>
        <taxon>Suessiales</taxon>
        <taxon>Symbiodiniaceae</taxon>
        <taxon>Durusdinium</taxon>
    </lineage>
</organism>
<dbReference type="PANTHER" id="PTHR12734:SF0">
    <property type="entry name" value="18S RRNA (GUANINE-N(7))-METHYLTRANSFERASE-RELATED"/>
    <property type="match status" value="1"/>
</dbReference>
<dbReference type="CDD" id="cd02440">
    <property type="entry name" value="AdoMet_MTases"/>
    <property type="match status" value="1"/>
</dbReference>
<dbReference type="PROSITE" id="PS50103">
    <property type="entry name" value="ZF_C3H1"/>
    <property type="match status" value="2"/>
</dbReference>
<evidence type="ECO:0000256" key="13">
    <source>
        <dbReference type="ARBA" id="ARBA00023242"/>
    </source>
</evidence>
<evidence type="ECO:0000256" key="4">
    <source>
        <dbReference type="ARBA" id="ARBA00022443"/>
    </source>
</evidence>
<dbReference type="InterPro" id="IPR022238">
    <property type="entry name" value="Bud23_C"/>
</dbReference>
<dbReference type="SUPFAM" id="SSF53335">
    <property type="entry name" value="S-adenosyl-L-methionine-dependent methyltransferases"/>
    <property type="match status" value="1"/>
</dbReference>
<keyword evidence="20" id="KW-1185">Reference proteome</keyword>
<evidence type="ECO:0000256" key="15">
    <source>
        <dbReference type="PROSITE-ProRule" id="PRU00723"/>
    </source>
</evidence>
<dbReference type="Pfam" id="PF02493">
    <property type="entry name" value="MORN"/>
    <property type="match status" value="9"/>
</dbReference>
<gene>
    <name evidence="19" type="ORF">CCMP2556_LOCUS48322</name>
</gene>
<evidence type="ECO:0000256" key="10">
    <source>
        <dbReference type="ARBA" id="ARBA00022737"/>
    </source>
</evidence>
<dbReference type="InterPro" id="IPR029063">
    <property type="entry name" value="SAM-dependent_MTases_sf"/>
</dbReference>
<dbReference type="InterPro" id="IPR036855">
    <property type="entry name" value="Znf_CCCH_sf"/>
</dbReference>
<evidence type="ECO:0000256" key="9">
    <source>
        <dbReference type="ARBA" id="ARBA00022723"/>
    </source>
</evidence>
<keyword evidence="13" id="KW-0539">Nucleus</keyword>
<evidence type="ECO:0000313" key="19">
    <source>
        <dbReference type="EMBL" id="CAK9102742.1"/>
    </source>
</evidence>
<dbReference type="SUPFAM" id="SSF90229">
    <property type="entry name" value="CCCH zinc finger"/>
    <property type="match status" value="2"/>
</dbReference>
<dbReference type="EMBL" id="CAXAMN010026406">
    <property type="protein sequence ID" value="CAK9102742.1"/>
    <property type="molecule type" value="Genomic_DNA"/>
</dbReference>
<protein>
    <submittedName>
        <fullName evidence="19">Uncharacterized protein</fullName>
    </submittedName>
</protein>
<dbReference type="SMART" id="SM00698">
    <property type="entry name" value="MORN"/>
    <property type="match status" value="9"/>
</dbReference>
<keyword evidence="11 15" id="KW-0863">Zinc-finger</keyword>
<dbReference type="Gene3D" id="2.20.110.10">
    <property type="entry name" value="Histone H3 K4-specific methyltransferase SET7/9 N-terminal domain"/>
    <property type="match status" value="4"/>
</dbReference>
<feature type="zinc finger region" description="C3H1-type" evidence="15">
    <location>
        <begin position="197"/>
        <end position="224"/>
    </location>
</feature>
<dbReference type="Proteomes" id="UP001642484">
    <property type="component" value="Unassembled WGS sequence"/>
</dbReference>
<dbReference type="Pfam" id="PF12589">
    <property type="entry name" value="WBS_methylT"/>
    <property type="match status" value="1"/>
</dbReference>
<accession>A0ABP0RU37</accession>
<evidence type="ECO:0000256" key="2">
    <source>
        <dbReference type="ARBA" id="ARBA00004496"/>
    </source>
</evidence>
<name>A0ABP0RU37_9DINO</name>
<comment type="similarity">
    <text evidence="3">Belongs to the class I-like SAM-binding methyltransferase superfamily. BUD23/WBSCR22 family.</text>
</comment>
<keyword evidence="12 15" id="KW-0862">Zinc</keyword>
<evidence type="ECO:0000256" key="16">
    <source>
        <dbReference type="SAM" id="MobiDB-lite"/>
    </source>
</evidence>
<evidence type="ECO:0000256" key="12">
    <source>
        <dbReference type="ARBA" id="ARBA00022833"/>
    </source>
</evidence>
<keyword evidence="9 15" id="KW-0479">Metal-binding</keyword>
<feature type="region of interest" description="Disordered" evidence="16">
    <location>
        <begin position="173"/>
        <end position="193"/>
    </location>
</feature>
<dbReference type="SUPFAM" id="SSF82185">
    <property type="entry name" value="Histone H3 K4-specific methyltransferase SET7/9 N-terminal domain"/>
    <property type="match status" value="2"/>
</dbReference>
<dbReference type="Gene3D" id="4.10.1000.10">
    <property type="entry name" value="Zinc finger, CCCH-type"/>
    <property type="match status" value="2"/>
</dbReference>